<protein>
    <submittedName>
        <fullName evidence="13">ABC transporter ATP-binding protein</fullName>
    </submittedName>
</protein>
<reference evidence="13 14" key="1">
    <citation type="submission" date="2020-07" db="EMBL/GenBank/DDBJ databases">
        <title>Streptomyces isolated from Indian soil.</title>
        <authorList>
            <person name="Mandal S."/>
            <person name="Maiti P.K."/>
        </authorList>
    </citation>
    <scope>NUCLEOTIDE SEQUENCE [LARGE SCALE GENOMIC DNA]</scope>
    <source>
        <strain evidence="13 14">PSKA54</strain>
    </source>
</reference>
<evidence type="ECO:0000259" key="11">
    <source>
        <dbReference type="PROSITE" id="PS50893"/>
    </source>
</evidence>
<comment type="subcellular location">
    <subcellularLocation>
        <location evidence="1">Cell membrane</location>
        <topology evidence="1">Multi-pass membrane protein</topology>
    </subcellularLocation>
</comment>
<dbReference type="AlphaFoldDB" id="A0A7W2D406"/>
<evidence type="ECO:0000313" key="13">
    <source>
        <dbReference type="EMBL" id="MBA4864221.1"/>
    </source>
</evidence>
<gene>
    <name evidence="13" type="ORF">H1V43_23255</name>
</gene>
<dbReference type="PANTHER" id="PTHR43394:SF1">
    <property type="entry name" value="ATP-BINDING CASSETTE SUB-FAMILY B MEMBER 10, MITOCHONDRIAL"/>
    <property type="match status" value="1"/>
</dbReference>
<dbReference type="EMBL" id="JACEQY010000027">
    <property type="protein sequence ID" value="MBA4864221.1"/>
    <property type="molecule type" value="Genomic_DNA"/>
</dbReference>
<keyword evidence="6" id="KW-0547">Nucleotide-binding</keyword>
<dbReference type="GO" id="GO:0015421">
    <property type="term" value="F:ABC-type oligopeptide transporter activity"/>
    <property type="evidence" value="ECO:0007669"/>
    <property type="project" value="TreeGrafter"/>
</dbReference>
<evidence type="ECO:0000256" key="7">
    <source>
        <dbReference type="ARBA" id="ARBA00022840"/>
    </source>
</evidence>
<dbReference type="PANTHER" id="PTHR43394">
    <property type="entry name" value="ATP-DEPENDENT PERMEASE MDL1, MITOCHONDRIAL"/>
    <property type="match status" value="1"/>
</dbReference>
<dbReference type="GO" id="GO:0005886">
    <property type="term" value="C:plasma membrane"/>
    <property type="evidence" value="ECO:0007669"/>
    <property type="project" value="UniProtKB-SubCell"/>
</dbReference>
<evidence type="ECO:0000256" key="6">
    <source>
        <dbReference type="ARBA" id="ARBA00022741"/>
    </source>
</evidence>
<sequence length="591" mass="63001">MSGAALAGDLLPTASPAEARRAAFGLIRREKGPFSSILLFNSLATVAGLAGPWLFGRIVNAIEAGAGNVHQIDRLAVLLVVFALLQITLTRYARYLSARFGERISAHVREQFLARILGLEPATVERVVIGDLTARGAGDVRNVAMTMSSAAPDVLVATVQALLILTAVFLVDPLLGTCGVVGLLGIVVATRWYLKRARSAYLDLGDANSALAEELVATVSGARTVEALSLEQRRLEATDAAIERARRSRLRTLTLRTVLYPTIDISYFIPIAGVLLVGAALYEHGVLSLGAVVTCVLYLRQLAGPLETMEIWIDQLQSCAASFARLEGLSTLPRSRPTSTDVPADDRIEVLDVHYAYDGGPDVLHGVNLTVRSGERLAIVGRSGAGKSTLGRLLAGIDTPLSGSVTVGGVPVAALPPEQLRRQIILVTQEHHVLQASVRENLLIAKPSASDDELCAAIAAVGARWLDDLPDGLDTELSPTRHRLDAGQAQQIALARVVLADPHTVILDEATALLDPTTARDVERALSSVLKGRTVLAIAHRLHTAHDADRVAVMEGGRVLEIGRHDDLVASGGAYADLWHSWHGDRPRPSV</sequence>
<keyword evidence="7 13" id="KW-0067">ATP-binding</keyword>
<dbReference type="GO" id="GO:0005524">
    <property type="term" value="F:ATP binding"/>
    <property type="evidence" value="ECO:0007669"/>
    <property type="project" value="UniProtKB-KW"/>
</dbReference>
<evidence type="ECO:0000256" key="8">
    <source>
        <dbReference type="ARBA" id="ARBA00022989"/>
    </source>
</evidence>
<dbReference type="InterPro" id="IPR011527">
    <property type="entry name" value="ABC1_TM_dom"/>
</dbReference>
<keyword evidence="4" id="KW-0997">Cell inner membrane</keyword>
<dbReference type="Proteomes" id="UP000586976">
    <property type="component" value="Unassembled WGS sequence"/>
</dbReference>
<evidence type="ECO:0000256" key="3">
    <source>
        <dbReference type="ARBA" id="ARBA00022475"/>
    </source>
</evidence>
<evidence type="ECO:0000313" key="14">
    <source>
        <dbReference type="Proteomes" id="UP000586976"/>
    </source>
</evidence>
<dbReference type="SUPFAM" id="SSF52540">
    <property type="entry name" value="P-loop containing nucleoside triphosphate hydrolases"/>
    <property type="match status" value="1"/>
</dbReference>
<keyword evidence="9 10" id="KW-0472">Membrane</keyword>
<dbReference type="CDD" id="cd07346">
    <property type="entry name" value="ABC_6TM_exporters"/>
    <property type="match status" value="1"/>
</dbReference>
<keyword evidence="8 10" id="KW-1133">Transmembrane helix</keyword>
<feature type="domain" description="ABC transmembrane type-1" evidence="12">
    <location>
        <begin position="37"/>
        <end position="318"/>
    </location>
</feature>
<feature type="domain" description="ABC transporter" evidence="11">
    <location>
        <begin position="348"/>
        <end position="581"/>
    </location>
</feature>
<evidence type="ECO:0000256" key="1">
    <source>
        <dbReference type="ARBA" id="ARBA00004651"/>
    </source>
</evidence>
<name>A0A7W2D406_9ACTN</name>
<evidence type="ECO:0000259" key="12">
    <source>
        <dbReference type="PROSITE" id="PS50929"/>
    </source>
</evidence>
<dbReference type="InterPro" id="IPR027417">
    <property type="entry name" value="P-loop_NTPase"/>
</dbReference>
<dbReference type="InterPro" id="IPR003593">
    <property type="entry name" value="AAA+_ATPase"/>
</dbReference>
<feature type="transmembrane region" description="Helical" evidence="10">
    <location>
        <begin position="174"/>
        <end position="194"/>
    </location>
</feature>
<feature type="transmembrane region" description="Helical" evidence="10">
    <location>
        <begin position="75"/>
        <end position="93"/>
    </location>
</feature>
<proteinExistence type="predicted"/>
<evidence type="ECO:0000256" key="4">
    <source>
        <dbReference type="ARBA" id="ARBA00022519"/>
    </source>
</evidence>
<dbReference type="RefSeq" id="WP_181865880.1">
    <property type="nucleotide sequence ID" value="NZ_JACEQY010000027.1"/>
</dbReference>
<evidence type="ECO:0000256" key="9">
    <source>
        <dbReference type="ARBA" id="ARBA00023136"/>
    </source>
</evidence>
<dbReference type="SMART" id="SM00382">
    <property type="entry name" value="AAA"/>
    <property type="match status" value="1"/>
</dbReference>
<evidence type="ECO:0000256" key="5">
    <source>
        <dbReference type="ARBA" id="ARBA00022692"/>
    </source>
</evidence>
<keyword evidence="14" id="KW-1185">Reference proteome</keyword>
<dbReference type="InterPro" id="IPR039421">
    <property type="entry name" value="Type_1_exporter"/>
</dbReference>
<feature type="transmembrane region" description="Helical" evidence="10">
    <location>
        <begin position="150"/>
        <end position="168"/>
    </location>
</feature>
<evidence type="ECO:0000256" key="10">
    <source>
        <dbReference type="SAM" id="Phobius"/>
    </source>
</evidence>
<organism evidence="13 14">
    <name type="scientific">Streptomyces himalayensis subsp. aureolus</name>
    <dbReference type="NCBI Taxonomy" id="2758039"/>
    <lineage>
        <taxon>Bacteria</taxon>
        <taxon>Bacillati</taxon>
        <taxon>Actinomycetota</taxon>
        <taxon>Actinomycetes</taxon>
        <taxon>Kitasatosporales</taxon>
        <taxon>Streptomycetaceae</taxon>
        <taxon>Streptomyces</taxon>
        <taxon>Streptomyces himalayensis</taxon>
    </lineage>
</organism>
<keyword evidence="3" id="KW-1003">Cell membrane</keyword>
<accession>A0A7W2D406</accession>
<dbReference type="FunFam" id="3.40.50.300:FF:001001">
    <property type="entry name" value="Multidrug ABC transporter ATP-binding protein"/>
    <property type="match status" value="1"/>
</dbReference>
<dbReference type="PROSITE" id="PS50929">
    <property type="entry name" value="ABC_TM1F"/>
    <property type="match status" value="1"/>
</dbReference>
<dbReference type="GO" id="GO:0016887">
    <property type="term" value="F:ATP hydrolysis activity"/>
    <property type="evidence" value="ECO:0007669"/>
    <property type="project" value="InterPro"/>
</dbReference>
<keyword evidence="2" id="KW-0813">Transport</keyword>
<keyword evidence="5 10" id="KW-0812">Transmembrane</keyword>
<dbReference type="Gene3D" id="3.40.50.300">
    <property type="entry name" value="P-loop containing nucleotide triphosphate hydrolases"/>
    <property type="match status" value="1"/>
</dbReference>
<dbReference type="PROSITE" id="PS50893">
    <property type="entry name" value="ABC_TRANSPORTER_2"/>
    <property type="match status" value="1"/>
</dbReference>
<comment type="caution">
    <text evidence="13">The sequence shown here is derived from an EMBL/GenBank/DDBJ whole genome shotgun (WGS) entry which is preliminary data.</text>
</comment>
<feature type="transmembrane region" description="Helical" evidence="10">
    <location>
        <begin position="37"/>
        <end position="55"/>
    </location>
</feature>
<dbReference type="Pfam" id="PF00005">
    <property type="entry name" value="ABC_tran"/>
    <property type="match status" value="1"/>
</dbReference>
<dbReference type="InterPro" id="IPR036640">
    <property type="entry name" value="ABC1_TM_sf"/>
</dbReference>
<evidence type="ECO:0000256" key="2">
    <source>
        <dbReference type="ARBA" id="ARBA00022448"/>
    </source>
</evidence>
<dbReference type="SUPFAM" id="SSF90123">
    <property type="entry name" value="ABC transporter transmembrane region"/>
    <property type="match status" value="1"/>
</dbReference>
<dbReference type="InterPro" id="IPR003439">
    <property type="entry name" value="ABC_transporter-like_ATP-bd"/>
</dbReference>
<dbReference type="Gene3D" id="1.20.1560.10">
    <property type="entry name" value="ABC transporter type 1, transmembrane domain"/>
    <property type="match status" value="1"/>
</dbReference>
<feature type="transmembrane region" description="Helical" evidence="10">
    <location>
        <begin position="253"/>
        <end position="275"/>
    </location>
</feature>
<dbReference type="Pfam" id="PF00664">
    <property type="entry name" value="ABC_membrane"/>
    <property type="match status" value="1"/>
</dbReference>